<keyword evidence="5" id="KW-1185">Reference proteome</keyword>
<feature type="transmembrane region" description="Helical" evidence="2">
    <location>
        <begin position="49"/>
        <end position="69"/>
    </location>
</feature>
<feature type="transmembrane region" description="Helical" evidence="2">
    <location>
        <begin position="208"/>
        <end position="226"/>
    </location>
</feature>
<dbReference type="GO" id="GO:0016746">
    <property type="term" value="F:acyltransferase activity"/>
    <property type="evidence" value="ECO:0007669"/>
    <property type="project" value="UniProtKB-KW"/>
</dbReference>
<feature type="transmembrane region" description="Helical" evidence="2">
    <location>
        <begin position="310"/>
        <end position="330"/>
    </location>
</feature>
<comment type="caution">
    <text evidence="4">The sequence shown here is derived from an EMBL/GenBank/DDBJ whole genome shotgun (WGS) entry which is preliminary data.</text>
</comment>
<feature type="transmembrane region" description="Helical" evidence="2">
    <location>
        <begin position="96"/>
        <end position="123"/>
    </location>
</feature>
<keyword evidence="2" id="KW-1133">Transmembrane helix</keyword>
<dbReference type="PANTHER" id="PTHR23028:SF53">
    <property type="entry name" value="ACYL_TRANSF_3 DOMAIN-CONTAINING PROTEIN"/>
    <property type="match status" value="1"/>
</dbReference>
<dbReference type="InterPro" id="IPR050879">
    <property type="entry name" value="Acyltransferase_3"/>
</dbReference>
<evidence type="ECO:0000256" key="1">
    <source>
        <dbReference type="SAM" id="MobiDB-lite"/>
    </source>
</evidence>
<feature type="transmembrane region" description="Helical" evidence="2">
    <location>
        <begin position="268"/>
        <end position="289"/>
    </location>
</feature>
<accession>A0ABU7JZ18</accession>
<keyword evidence="4" id="KW-0808">Transferase</keyword>
<keyword evidence="2" id="KW-0812">Transmembrane</keyword>
<dbReference type="Proteomes" id="UP001331936">
    <property type="component" value="Unassembled WGS sequence"/>
</dbReference>
<dbReference type="PANTHER" id="PTHR23028">
    <property type="entry name" value="ACETYLTRANSFERASE"/>
    <property type="match status" value="1"/>
</dbReference>
<dbReference type="EMBL" id="JAUZMZ010000262">
    <property type="protein sequence ID" value="MEE2035243.1"/>
    <property type="molecule type" value="Genomic_DNA"/>
</dbReference>
<feature type="domain" description="Acyltransferase 3" evidence="3">
    <location>
        <begin position="17"/>
        <end position="351"/>
    </location>
</feature>
<feature type="transmembrane region" description="Helical" evidence="2">
    <location>
        <begin position="143"/>
        <end position="163"/>
    </location>
</feature>
<dbReference type="RefSeq" id="WP_330154580.1">
    <property type="nucleotide sequence ID" value="NZ_JAUZMZ010000262.1"/>
</dbReference>
<dbReference type="EC" id="2.3.-.-" evidence="4"/>
<evidence type="ECO:0000259" key="3">
    <source>
        <dbReference type="Pfam" id="PF01757"/>
    </source>
</evidence>
<name>A0ABU7JZ18_9NOCA</name>
<feature type="transmembrane region" description="Helical" evidence="2">
    <location>
        <begin position="238"/>
        <end position="256"/>
    </location>
</feature>
<keyword evidence="4" id="KW-0012">Acyltransferase</keyword>
<sequence length="394" mass="42890">MTSTTVSAPVVTGFLPALEGMRGLAAVGVLITHVAFQTGAVHDPVIGRVWGRLDLAVALFFALSGFLLWRPHASVARGLGKPQSARRYFFSRATRILPAYWVVVVLVLWLLPGASGGATVWWANLTLTQVFVPLTLTEGLTQMWSLSVEVAFYLLLPALALALRRLRGDRARFRIPLLLAASALSLLWVWLPVPTPGHINHDNWLPGYVPWFAAGMLLAELSTLPATRMHRLASRRRLMALIAATAFALAATPLAGPETLTDLEPWEYNNKIVLGAIMSFALLAPLTLAPRAEHRILASPPALAVGRWSYGVFIWHLAVLSIVFPVFGIAPFQGSFWFVLTVTVVLSIAIASVSYALVEDPTRRAFHRWERRHRVGPPGNAASPTATSPTSAAN</sequence>
<feature type="transmembrane region" description="Helical" evidence="2">
    <location>
        <begin position="336"/>
        <end position="358"/>
    </location>
</feature>
<reference evidence="4 5" key="1">
    <citation type="submission" date="2023-08" db="EMBL/GenBank/DDBJ databases">
        <authorList>
            <person name="Girao M."/>
            <person name="Carvalho M.F."/>
        </authorList>
    </citation>
    <scope>NUCLEOTIDE SEQUENCE [LARGE SCALE GENOMIC DNA]</scope>
    <source>
        <strain evidence="4 5">CC-R104</strain>
    </source>
</reference>
<keyword evidence="2" id="KW-0472">Membrane</keyword>
<dbReference type="Pfam" id="PF01757">
    <property type="entry name" value="Acyl_transf_3"/>
    <property type="match status" value="1"/>
</dbReference>
<dbReference type="InterPro" id="IPR002656">
    <property type="entry name" value="Acyl_transf_3_dom"/>
</dbReference>
<feature type="compositionally biased region" description="Low complexity" evidence="1">
    <location>
        <begin position="376"/>
        <end position="394"/>
    </location>
</feature>
<proteinExistence type="predicted"/>
<gene>
    <name evidence="4" type="ORF">Q8814_24585</name>
</gene>
<feature type="region of interest" description="Disordered" evidence="1">
    <location>
        <begin position="374"/>
        <end position="394"/>
    </location>
</feature>
<protein>
    <submittedName>
        <fullName evidence="4">Acyltransferase</fullName>
        <ecNumber evidence="4">2.3.-.-</ecNumber>
    </submittedName>
</protein>
<feature type="transmembrane region" description="Helical" evidence="2">
    <location>
        <begin position="175"/>
        <end position="193"/>
    </location>
</feature>
<evidence type="ECO:0000256" key="2">
    <source>
        <dbReference type="SAM" id="Phobius"/>
    </source>
</evidence>
<evidence type="ECO:0000313" key="4">
    <source>
        <dbReference type="EMBL" id="MEE2035243.1"/>
    </source>
</evidence>
<organism evidence="4 5">
    <name type="scientific">Rhodococcus chondri</name>
    <dbReference type="NCBI Taxonomy" id="3065941"/>
    <lineage>
        <taxon>Bacteria</taxon>
        <taxon>Bacillati</taxon>
        <taxon>Actinomycetota</taxon>
        <taxon>Actinomycetes</taxon>
        <taxon>Mycobacteriales</taxon>
        <taxon>Nocardiaceae</taxon>
        <taxon>Rhodococcus</taxon>
    </lineage>
</organism>
<evidence type="ECO:0000313" key="5">
    <source>
        <dbReference type="Proteomes" id="UP001331936"/>
    </source>
</evidence>